<dbReference type="AlphaFoldDB" id="A0A1F4VSI1"/>
<keyword evidence="1" id="KW-0812">Transmembrane</keyword>
<keyword evidence="1" id="KW-0472">Membrane</keyword>
<organism evidence="2 3">
    <name type="scientific">candidate division WWE3 bacterium RIFCSPLOWO2_01_FULL_53_14</name>
    <dbReference type="NCBI Taxonomy" id="1802628"/>
    <lineage>
        <taxon>Bacteria</taxon>
        <taxon>Katanobacteria</taxon>
    </lineage>
</organism>
<evidence type="ECO:0000313" key="2">
    <source>
        <dbReference type="EMBL" id="OGC60015.1"/>
    </source>
</evidence>
<gene>
    <name evidence="2" type="ORF">A2890_02835</name>
</gene>
<feature type="transmembrane region" description="Helical" evidence="1">
    <location>
        <begin position="15"/>
        <end position="34"/>
    </location>
</feature>
<sequence>MSDFLTFVNLLDAKALVLGLAAFAGGILAVQYTYRDIRDIGFFEPGHIALGCGSLVFVAVGALFIVGPILYALGWLG</sequence>
<protein>
    <submittedName>
        <fullName evidence="2">Uncharacterized protein</fullName>
    </submittedName>
</protein>
<feature type="transmembrane region" description="Helical" evidence="1">
    <location>
        <begin position="46"/>
        <end position="73"/>
    </location>
</feature>
<dbReference type="Proteomes" id="UP000176967">
    <property type="component" value="Unassembled WGS sequence"/>
</dbReference>
<accession>A0A1F4VSI1</accession>
<keyword evidence="1" id="KW-1133">Transmembrane helix</keyword>
<evidence type="ECO:0000256" key="1">
    <source>
        <dbReference type="SAM" id="Phobius"/>
    </source>
</evidence>
<dbReference type="EMBL" id="MEVL01000027">
    <property type="protein sequence ID" value="OGC60015.1"/>
    <property type="molecule type" value="Genomic_DNA"/>
</dbReference>
<comment type="caution">
    <text evidence="2">The sequence shown here is derived from an EMBL/GenBank/DDBJ whole genome shotgun (WGS) entry which is preliminary data.</text>
</comment>
<evidence type="ECO:0000313" key="3">
    <source>
        <dbReference type="Proteomes" id="UP000176967"/>
    </source>
</evidence>
<proteinExistence type="predicted"/>
<reference evidence="2 3" key="1">
    <citation type="journal article" date="2016" name="Nat. Commun.">
        <title>Thousands of microbial genomes shed light on interconnected biogeochemical processes in an aquifer system.</title>
        <authorList>
            <person name="Anantharaman K."/>
            <person name="Brown C.T."/>
            <person name="Hug L.A."/>
            <person name="Sharon I."/>
            <person name="Castelle C.J."/>
            <person name="Probst A.J."/>
            <person name="Thomas B.C."/>
            <person name="Singh A."/>
            <person name="Wilkins M.J."/>
            <person name="Karaoz U."/>
            <person name="Brodie E.L."/>
            <person name="Williams K.H."/>
            <person name="Hubbard S.S."/>
            <person name="Banfield J.F."/>
        </authorList>
    </citation>
    <scope>NUCLEOTIDE SEQUENCE [LARGE SCALE GENOMIC DNA]</scope>
</reference>
<name>A0A1F4VSI1_UNCKA</name>